<reference evidence="1" key="1">
    <citation type="submission" date="2014-11" db="EMBL/GenBank/DDBJ databases">
        <authorList>
            <person name="Amaro Gonzalez C."/>
        </authorList>
    </citation>
    <scope>NUCLEOTIDE SEQUENCE</scope>
</reference>
<evidence type="ECO:0000313" key="1">
    <source>
        <dbReference type="EMBL" id="JAH02136.1"/>
    </source>
</evidence>
<sequence length="17" mass="1826">MLSGARNDKVNSKGDSF</sequence>
<accession>A0A0E9PBS6</accession>
<reference evidence="1" key="2">
    <citation type="journal article" date="2015" name="Fish Shellfish Immunol.">
        <title>Early steps in the European eel (Anguilla anguilla)-Vibrio vulnificus interaction in the gills: Role of the RtxA13 toxin.</title>
        <authorList>
            <person name="Callol A."/>
            <person name="Pajuelo D."/>
            <person name="Ebbesson L."/>
            <person name="Teles M."/>
            <person name="MacKenzie S."/>
            <person name="Amaro C."/>
        </authorList>
    </citation>
    <scope>NUCLEOTIDE SEQUENCE</scope>
</reference>
<proteinExistence type="predicted"/>
<name>A0A0E9PBS6_ANGAN</name>
<dbReference type="AlphaFoldDB" id="A0A0E9PBS6"/>
<dbReference type="EMBL" id="GBXM01106441">
    <property type="protein sequence ID" value="JAH02136.1"/>
    <property type="molecule type" value="Transcribed_RNA"/>
</dbReference>
<organism evidence="1">
    <name type="scientific">Anguilla anguilla</name>
    <name type="common">European freshwater eel</name>
    <name type="synonym">Muraena anguilla</name>
    <dbReference type="NCBI Taxonomy" id="7936"/>
    <lineage>
        <taxon>Eukaryota</taxon>
        <taxon>Metazoa</taxon>
        <taxon>Chordata</taxon>
        <taxon>Craniata</taxon>
        <taxon>Vertebrata</taxon>
        <taxon>Euteleostomi</taxon>
        <taxon>Actinopterygii</taxon>
        <taxon>Neopterygii</taxon>
        <taxon>Teleostei</taxon>
        <taxon>Anguilliformes</taxon>
        <taxon>Anguillidae</taxon>
        <taxon>Anguilla</taxon>
    </lineage>
</organism>
<protein>
    <submittedName>
        <fullName evidence="1">Uncharacterized protein</fullName>
    </submittedName>
</protein>